<dbReference type="EC" id="4.3.2.7" evidence="1"/>
<dbReference type="GO" id="GO:0006751">
    <property type="term" value="P:glutathione catabolic process"/>
    <property type="evidence" value="ECO:0007669"/>
    <property type="project" value="InterPro"/>
</dbReference>
<dbReference type="InterPro" id="IPR036568">
    <property type="entry name" value="GGCT-like_sf"/>
</dbReference>
<protein>
    <recommendedName>
        <fullName evidence="1">glutathione-specific gamma-glutamylcyclotransferase</fullName>
        <ecNumber evidence="1">4.3.2.7</ecNumber>
    </recommendedName>
</protein>
<dbReference type="PANTHER" id="PTHR12192">
    <property type="entry name" value="CATION TRANSPORT PROTEIN CHAC-RELATED"/>
    <property type="match status" value="1"/>
</dbReference>
<dbReference type="Proteomes" id="UP000287176">
    <property type="component" value="Unassembled WGS sequence"/>
</dbReference>
<keyword evidence="2" id="KW-0456">Lyase</keyword>
<dbReference type="AlphaFoldDB" id="A0A432GG24"/>
<dbReference type="GO" id="GO:0061928">
    <property type="term" value="F:glutathione specific gamma-glutamylcyclotransferase activity"/>
    <property type="evidence" value="ECO:0007669"/>
    <property type="project" value="UniProtKB-EC"/>
</dbReference>
<accession>A0A432GG24</accession>
<comment type="caution">
    <text evidence="3">The sequence shown here is derived from an EMBL/GenBank/DDBJ whole genome shotgun (WGS) entry which is preliminary data.</text>
</comment>
<dbReference type="InterPro" id="IPR006840">
    <property type="entry name" value="ChaC"/>
</dbReference>
<proteinExistence type="predicted"/>
<evidence type="ECO:0000313" key="7">
    <source>
        <dbReference type="Proteomes" id="UP000287719"/>
    </source>
</evidence>
<dbReference type="Proteomes" id="UP000287719">
    <property type="component" value="Unassembled WGS sequence"/>
</dbReference>
<dbReference type="Pfam" id="PF04752">
    <property type="entry name" value="ChaC"/>
    <property type="match status" value="1"/>
</dbReference>
<dbReference type="EMBL" id="QNZI01000292">
    <property type="protein sequence ID" value="RTZ82050.1"/>
    <property type="molecule type" value="Genomic_DNA"/>
</dbReference>
<gene>
    <name evidence="5" type="ORF">DSY93_06230</name>
    <name evidence="3" type="ORF">DSY94_11145</name>
    <name evidence="4" type="ORF">DSY95_03535</name>
</gene>
<organism evidence="3 6">
    <name type="scientific">SAR324 cluster bacterium</name>
    <dbReference type="NCBI Taxonomy" id="2024889"/>
    <lineage>
        <taxon>Bacteria</taxon>
        <taxon>Deltaproteobacteria</taxon>
        <taxon>SAR324 cluster</taxon>
    </lineage>
</organism>
<sequence>MLRDSCLIKELTSVADANQSFEWGSGKEADSIRTLTSQEMVVSVQNILKGHNLEEGVWVFGYGSLMWNPDFKVAEKISGKISGYHRRLCLKSIVYRGTPDYHGLVFGLDKGGSCQGMAFRIAPENLDSELQKVWEREMFAETYIPTWVCVKTENGDVSAITFVINTKHKHYVPDLDLEKVAERVVRAEGKCGSCHDYVQNTVKFLHQLELRDPVLEQLLTLIEYPQISV</sequence>
<evidence type="ECO:0000313" key="4">
    <source>
        <dbReference type="EMBL" id="RTZ86494.1"/>
    </source>
</evidence>
<dbReference type="GO" id="GO:0005737">
    <property type="term" value="C:cytoplasm"/>
    <property type="evidence" value="ECO:0007669"/>
    <property type="project" value="TreeGrafter"/>
</dbReference>
<evidence type="ECO:0000256" key="1">
    <source>
        <dbReference type="ARBA" id="ARBA00012344"/>
    </source>
</evidence>
<evidence type="ECO:0000313" key="3">
    <source>
        <dbReference type="EMBL" id="RTZ82050.1"/>
    </source>
</evidence>
<dbReference type="EMBL" id="QNZH01000173">
    <property type="protein sequence ID" value="RTZ89578.1"/>
    <property type="molecule type" value="Genomic_DNA"/>
</dbReference>
<evidence type="ECO:0000313" key="6">
    <source>
        <dbReference type="Proteomes" id="UP000287176"/>
    </source>
</evidence>
<dbReference type="SUPFAM" id="SSF110857">
    <property type="entry name" value="Gamma-glutamyl cyclotransferase-like"/>
    <property type="match status" value="1"/>
</dbReference>
<dbReference type="EMBL" id="QNZJ01000153">
    <property type="protein sequence ID" value="RTZ86494.1"/>
    <property type="molecule type" value="Genomic_DNA"/>
</dbReference>
<dbReference type="Proteomes" id="UP000288322">
    <property type="component" value="Unassembled WGS sequence"/>
</dbReference>
<keyword evidence="3" id="KW-0808">Transferase</keyword>
<dbReference type="CDD" id="cd06661">
    <property type="entry name" value="GGCT_like"/>
    <property type="match status" value="1"/>
</dbReference>
<dbReference type="Gene3D" id="3.10.490.10">
    <property type="entry name" value="Gamma-glutamyl cyclotransferase-like"/>
    <property type="match status" value="1"/>
</dbReference>
<dbReference type="GO" id="GO:0016740">
    <property type="term" value="F:transferase activity"/>
    <property type="evidence" value="ECO:0007669"/>
    <property type="project" value="UniProtKB-KW"/>
</dbReference>
<dbReference type="PANTHER" id="PTHR12192:SF2">
    <property type="entry name" value="GLUTATHIONE-SPECIFIC GAMMA-GLUTAMYLCYCLOTRANSFERASE 2"/>
    <property type="match status" value="1"/>
</dbReference>
<evidence type="ECO:0000313" key="5">
    <source>
        <dbReference type="EMBL" id="RTZ89578.1"/>
    </source>
</evidence>
<name>A0A432GG24_9DELT</name>
<evidence type="ECO:0000256" key="2">
    <source>
        <dbReference type="ARBA" id="ARBA00023239"/>
    </source>
</evidence>
<dbReference type="InterPro" id="IPR013024">
    <property type="entry name" value="GGCT-like"/>
</dbReference>
<reference evidence="6 7" key="1">
    <citation type="submission" date="2018-06" db="EMBL/GenBank/DDBJ databases">
        <title>Combined omics and stable isotope probing to characterize newly discovered Mariana Back-Arc vent microbial communities.</title>
        <authorList>
            <person name="Trembath-Reichert E."/>
            <person name="Huber J.A."/>
        </authorList>
    </citation>
    <scope>NUCLEOTIDE SEQUENCE [LARGE SCALE GENOMIC DNA]</scope>
    <source>
        <strain evidence="5">MAG 151</strain>
        <strain evidence="3">MAG 24</strain>
        <strain evidence="4">MAG 54</strain>
    </source>
</reference>